<dbReference type="Pfam" id="PF00440">
    <property type="entry name" value="TetR_N"/>
    <property type="match status" value="1"/>
</dbReference>
<dbReference type="PRINTS" id="PR00455">
    <property type="entry name" value="HTHTETR"/>
</dbReference>
<dbReference type="PANTHER" id="PTHR47506">
    <property type="entry name" value="TRANSCRIPTIONAL REGULATORY PROTEIN"/>
    <property type="match status" value="1"/>
</dbReference>
<dbReference type="Proteomes" id="UP000050443">
    <property type="component" value="Unassembled WGS sequence"/>
</dbReference>
<accession>A0A0Q0RT58</accession>
<keyword evidence="2 4" id="KW-0238">DNA-binding</keyword>
<dbReference type="SUPFAM" id="SSF46689">
    <property type="entry name" value="Homeodomain-like"/>
    <property type="match status" value="1"/>
</dbReference>
<dbReference type="SUPFAM" id="SSF48498">
    <property type="entry name" value="Tetracyclin repressor-like, C-terminal domain"/>
    <property type="match status" value="1"/>
</dbReference>
<reference evidence="6 7" key="1">
    <citation type="submission" date="2014-09" db="EMBL/GenBank/DDBJ databases">
        <title>Genome sequence of Flavobacterium aquidurense RC62.</title>
        <authorList>
            <person name="Kim J.F."/>
            <person name="Kwak M.-J."/>
        </authorList>
    </citation>
    <scope>NUCLEOTIDE SEQUENCE [LARGE SCALE GENOMIC DNA]</scope>
    <source>
        <strain evidence="6 7">RC62</strain>
    </source>
</reference>
<dbReference type="Gene3D" id="1.10.357.10">
    <property type="entry name" value="Tetracycline Repressor, domain 2"/>
    <property type="match status" value="1"/>
</dbReference>
<evidence type="ECO:0000313" key="6">
    <source>
        <dbReference type="EMBL" id="KQB39899.1"/>
    </source>
</evidence>
<organism evidence="6 7">
    <name type="scientific">Flavobacterium aquidurense</name>
    <dbReference type="NCBI Taxonomy" id="362413"/>
    <lineage>
        <taxon>Bacteria</taxon>
        <taxon>Pseudomonadati</taxon>
        <taxon>Bacteroidota</taxon>
        <taxon>Flavobacteriia</taxon>
        <taxon>Flavobacteriales</taxon>
        <taxon>Flavobacteriaceae</taxon>
        <taxon>Flavobacterium</taxon>
    </lineage>
</organism>
<feature type="DNA-binding region" description="H-T-H motif" evidence="4">
    <location>
        <begin position="28"/>
        <end position="47"/>
    </location>
</feature>
<dbReference type="RefSeq" id="WP_055095212.1">
    <property type="nucleotide sequence ID" value="NZ_JRLF01000011.1"/>
</dbReference>
<dbReference type="PROSITE" id="PS50977">
    <property type="entry name" value="HTH_TETR_2"/>
    <property type="match status" value="1"/>
</dbReference>
<evidence type="ECO:0000256" key="1">
    <source>
        <dbReference type="ARBA" id="ARBA00023015"/>
    </source>
</evidence>
<dbReference type="InterPro" id="IPR009057">
    <property type="entry name" value="Homeodomain-like_sf"/>
</dbReference>
<keyword evidence="3" id="KW-0804">Transcription</keyword>
<dbReference type="Pfam" id="PF16925">
    <property type="entry name" value="TetR_C_13"/>
    <property type="match status" value="1"/>
</dbReference>
<keyword evidence="1" id="KW-0805">Transcription regulation</keyword>
<dbReference type="PATRIC" id="fig|362413.3.peg.562"/>
<gene>
    <name evidence="6" type="ORF">RC62_583</name>
</gene>
<dbReference type="InterPro" id="IPR001647">
    <property type="entry name" value="HTH_TetR"/>
</dbReference>
<dbReference type="STRING" id="362413.RC62_583"/>
<dbReference type="EMBL" id="JRLF01000011">
    <property type="protein sequence ID" value="KQB39899.1"/>
    <property type="molecule type" value="Genomic_DNA"/>
</dbReference>
<dbReference type="OrthoDB" id="9798857at2"/>
<evidence type="ECO:0000256" key="4">
    <source>
        <dbReference type="PROSITE-ProRule" id="PRU00335"/>
    </source>
</evidence>
<comment type="caution">
    <text evidence="6">The sequence shown here is derived from an EMBL/GenBank/DDBJ whole genome shotgun (WGS) entry which is preliminary data.</text>
</comment>
<dbReference type="GO" id="GO:0003677">
    <property type="term" value="F:DNA binding"/>
    <property type="evidence" value="ECO:0007669"/>
    <property type="project" value="UniProtKB-UniRule"/>
</dbReference>
<evidence type="ECO:0000259" key="5">
    <source>
        <dbReference type="PROSITE" id="PS50977"/>
    </source>
</evidence>
<evidence type="ECO:0000256" key="3">
    <source>
        <dbReference type="ARBA" id="ARBA00023163"/>
    </source>
</evidence>
<protein>
    <submittedName>
        <fullName evidence="6">TetR family transcriptional regulator</fullName>
    </submittedName>
</protein>
<name>A0A0Q0RT58_9FLAO</name>
<dbReference type="InterPro" id="IPR011075">
    <property type="entry name" value="TetR_C"/>
</dbReference>
<dbReference type="PANTHER" id="PTHR47506:SF3">
    <property type="entry name" value="HTH-TYPE TRANSCRIPTIONAL REGULATOR LMRA"/>
    <property type="match status" value="1"/>
</dbReference>
<sequence length="195" mass="21357">MTKGEETRQFIIEKAAPIFNTKGIAATAMSDIMEATKLSKGSMYVHFENKDVLACAAVDHNMKILGDKLLSAISKSKTAKEELYTYIDFFSNAVNPPLTGGCPLLNFGTEADDTNPVVKEKINKGCNANQQLLASIISKGIANGEFKPEWNAEEFAVVMFAMMEGGHLISRMSGSNDKMKVIIKTLKKIIEENTL</sequence>
<evidence type="ECO:0000313" key="7">
    <source>
        <dbReference type="Proteomes" id="UP000050443"/>
    </source>
</evidence>
<dbReference type="InterPro" id="IPR036271">
    <property type="entry name" value="Tet_transcr_reg_TetR-rel_C_sf"/>
</dbReference>
<feature type="domain" description="HTH tetR-type" evidence="5">
    <location>
        <begin position="5"/>
        <end position="65"/>
    </location>
</feature>
<proteinExistence type="predicted"/>
<dbReference type="AlphaFoldDB" id="A0A0Q0RT58"/>
<evidence type="ECO:0000256" key="2">
    <source>
        <dbReference type="ARBA" id="ARBA00023125"/>
    </source>
</evidence>